<keyword evidence="3" id="KW-1185">Reference proteome</keyword>
<reference evidence="3" key="1">
    <citation type="submission" date="2018-10" db="EMBL/GenBank/DDBJ databases">
        <authorList>
            <person name="Peiro R."/>
            <person name="Begona"/>
            <person name="Cbmso G."/>
            <person name="Lopez M."/>
            <person name="Gonzalez S."/>
            <person name="Sacristan E."/>
            <person name="Castillo E."/>
        </authorList>
    </citation>
    <scope>NUCLEOTIDE SEQUENCE [LARGE SCALE GENOMIC DNA]</scope>
</reference>
<gene>
    <name evidence="2" type="ORF">RHODGE_RHODGE_01073</name>
</gene>
<comment type="caution">
    <text evidence="2">The sequence shown here is derived from an EMBL/GenBank/DDBJ whole genome shotgun (WGS) entry which is preliminary data.</text>
</comment>
<evidence type="ECO:0000313" key="3">
    <source>
        <dbReference type="Proteomes" id="UP000289200"/>
    </source>
</evidence>
<organism evidence="2 3">
    <name type="scientific">Rhodoplanes serenus</name>
    <dbReference type="NCBI Taxonomy" id="200615"/>
    <lineage>
        <taxon>Bacteria</taxon>
        <taxon>Pseudomonadati</taxon>
        <taxon>Pseudomonadota</taxon>
        <taxon>Alphaproteobacteria</taxon>
        <taxon>Hyphomicrobiales</taxon>
        <taxon>Nitrobacteraceae</taxon>
        <taxon>Rhodoplanes</taxon>
    </lineage>
</organism>
<evidence type="ECO:0000313" key="2">
    <source>
        <dbReference type="EMBL" id="VCU08002.1"/>
    </source>
</evidence>
<name>A0A447CRY2_9BRAD</name>
<feature type="region of interest" description="Disordered" evidence="1">
    <location>
        <begin position="60"/>
        <end position="97"/>
    </location>
</feature>
<proteinExistence type="predicted"/>
<dbReference type="EMBL" id="UWOC01000087">
    <property type="protein sequence ID" value="VCU08002.1"/>
    <property type="molecule type" value="Genomic_DNA"/>
</dbReference>
<evidence type="ECO:0000256" key="1">
    <source>
        <dbReference type="SAM" id="MobiDB-lite"/>
    </source>
</evidence>
<dbReference type="AlphaFoldDB" id="A0A447CRY2"/>
<protein>
    <submittedName>
        <fullName evidence="2">Uncharacterized protein</fullName>
    </submittedName>
</protein>
<sequence length="97" mass="10437">MARLVQDFRRDPRFADVVEEGGSHEAGEIDPAQADLRAEAGGVTRDPERVLVDADIVAPDFGEPGRDAGFRDGGQDQLGPALDIGALQARPERRTVE</sequence>
<accession>A0A447CRY2</accession>
<dbReference type="Proteomes" id="UP000289200">
    <property type="component" value="Unassembled WGS sequence"/>
</dbReference>
<feature type="compositionally biased region" description="Basic and acidic residues" evidence="1">
    <location>
        <begin position="63"/>
        <end position="74"/>
    </location>
</feature>